<dbReference type="AntiFam" id="ANF00062">
    <property type="entry name" value="Shadow ORF (opposite ABC transporter protein)"/>
</dbReference>
<name>A0A2I0A5K2_9ASPA</name>
<dbReference type="Proteomes" id="UP000236161">
    <property type="component" value="Unassembled WGS sequence"/>
</dbReference>
<dbReference type="AlphaFoldDB" id="A0A2I0A5K2"/>
<dbReference type="OrthoDB" id="10346991at2759"/>
<evidence type="ECO:0000313" key="2">
    <source>
        <dbReference type="Proteomes" id="UP000236161"/>
    </source>
</evidence>
<accession>A0A2I0A5K2</accession>
<keyword evidence="2" id="KW-1185">Reference proteome</keyword>
<dbReference type="EMBL" id="KZ452015">
    <property type="protein sequence ID" value="PKA50821.1"/>
    <property type="molecule type" value="Genomic_DNA"/>
</dbReference>
<protein>
    <submittedName>
        <fullName evidence="1">Uncharacterized protein</fullName>
    </submittedName>
</protein>
<evidence type="ECO:0000313" key="1">
    <source>
        <dbReference type="EMBL" id="PKA50821.1"/>
    </source>
</evidence>
<reference evidence="1 2" key="1">
    <citation type="journal article" date="2017" name="Nature">
        <title>The Apostasia genome and the evolution of orchids.</title>
        <authorList>
            <person name="Zhang G.Q."/>
            <person name="Liu K.W."/>
            <person name="Li Z."/>
            <person name="Lohaus R."/>
            <person name="Hsiao Y.Y."/>
            <person name="Niu S.C."/>
            <person name="Wang J.Y."/>
            <person name="Lin Y.C."/>
            <person name="Xu Q."/>
            <person name="Chen L.J."/>
            <person name="Yoshida K."/>
            <person name="Fujiwara S."/>
            <person name="Wang Z.W."/>
            <person name="Zhang Y.Q."/>
            <person name="Mitsuda N."/>
            <person name="Wang M."/>
            <person name="Liu G.H."/>
            <person name="Pecoraro L."/>
            <person name="Huang H.X."/>
            <person name="Xiao X.J."/>
            <person name="Lin M."/>
            <person name="Wu X.Y."/>
            <person name="Wu W.L."/>
            <person name="Chen Y.Y."/>
            <person name="Chang S.B."/>
            <person name="Sakamoto S."/>
            <person name="Ohme-Takagi M."/>
            <person name="Yagi M."/>
            <person name="Zeng S.J."/>
            <person name="Shen C.Y."/>
            <person name="Yeh C.M."/>
            <person name="Luo Y.B."/>
            <person name="Tsai W.C."/>
            <person name="Van de Peer Y."/>
            <person name="Liu Z.J."/>
        </authorList>
    </citation>
    <scope>NUCLEOTIDE SEQUENCE [LARGE SCALE GENOMIC DNA]</scope>
    <source>
        <strain evidence="2">cv. Shenzhen</strain>
        <tissue evidence="1">Stem</tissue>
    </source>
</reference>
<gene>
    <name evidence="1" type="ORF">AXF42_Ash007476</name>
</gene>
<organism evidence="1 2">
    <name type="scientific">Apostasia shenzhenica</name>
    <dbReference type="NCBI Taxonomy" id="1088818"/>
    <lineage>
        <taxon>Eukaryota</taxon>
        <taxon>Viridiplantae</taxon>
        <taxon>Streptophyta</taxon>
        <taxon>Embryophyta</taxon>
        <taxon>Tracheophyta</taxon>
        <taxon>Spermatophyta</taxon>
        <taxon>Magnoliopsida</taxon>
        <taxon>Liliopsida</taxon>
        <taxon>Asparagales</taxon>
        <taxon>Orchidaceae</taxon>
        <taxon>Apostasioideae</taxon>
        <taxon>Apostasia</taxon>
    </lineage>
</organism>
<proteinExistence type="predicted"/>
<sequence length="86" mass="9917">MSSSWVPDSTTWPAWTTAMESAVRMVERRWAMTRVVRPTATASRACWTMRSDWESRALVASSRRRIFGDRMMALAMAIRCFCPPEI</sequence>